<protein>
    <submittedName>
        <fullName evidence="1">Uncharacterized protein</fullName>
    </submittedName>
</protein>
<dbReference type="AlphaFoldDB" id="A0A8J8G5U0"/>
<evidence type="ECO:0000313" key="1">
    <source>
        <dbReference type="EMBL" id="NRS92023.1"/>
    </source>
</evidence>
<comment type="caution">
    <text evidence="1">The sequence shown here is derived from an EMBL/GenBank/DDBJ whole genome shotgun (WGS) entry which is preliminary data.</text>
</comment>
<dbReference type="EMBL" id="JABSNO010000006">
    <property type="protein sequence ID" value="NRS92023.1"/>
    <property type="molecule type" value="Genomic_DNA"/>
</dbReference>
<gene>
    <name evidence="1" type="ORF">HNQ03_001090</name>
</gene>
<organism evidence="1 2">
    <name type="scientific">Frigoriflavimonas asaccharolytica</name>
    <dbReference type="NCBI Taxonomy" id="2735899"/>
    <lineage>
        <taxon>Bacteria</taxon>
        <taxon>Pseudomonadati</taxon>
        <taxon>Bacteroidota</taxon>
        <taxon>Flavobacteriia</taxon>
        <taxon>Flavobacteriales</taxon>
        <taxon>Weeksellaceae</taxon>
        <taxon>Frigoriflavimonas</taxon>
    </lineage>
</organism>
<proteinExistence type="predicted"/>
<keyword evidence="2" id="KW-1185">Reference proteome</keyword>
<accession>A0A8J8G5U0</accession>
<evidence type="ECO:0000313" key="2">
    <source>
        <dbReference type="Proteomes" id="UP000610746"/>
    </source>
</evidence>
<dbReference type="Proteomes" id="UP000610746">
    <property type="component" value="Unassembled WGS sequence"/>
</dbReference>
<name>A0A8J8G5U0_9FLAO</name>
<sequence length="35" mass="4102">MALRLNFKKNLAFNTIENLRFVVNLDLINVINLIN</sequence>
<reference evidence="1" key="1">
    <citation type="submission" date="2020-05" db="EMBL/GenBank/DDBJ databases">
        <title>Genomic Encyclopedia of Type Strains, Phase IV (KMG-V): Genome sequencing to study the core and pangenomes of soil and plant-associated prokaryotes.</title>
        <authorList>
            <person name="Whitman W."/>
        </authorList>
    </citation>
    <scope>NUCLEOTIDE SEQUENCE</scope>
    <source>
        <strain evidence="1">16F</strain>
    </source>
</reference>